<name>A0ABT2UIT9_9BACL</name>
<comment type="caution">
    <text evidence="9">The sequence shown here is derived from an EMBL/GenBank/DDBJ whole genome shotgun (WGS) entry which is preliminary data.</text>
</comment>
<keyword evidence="5 7" id="KW-1133">Transmembrane helix</keyword>
<evidence type="ECO:0000256" key="4">
    <source>
        <dbReference type="ARBA" id="ARBA00022692"/>
    </source>
</evidence>
<dbReference type="SUPFAM" id="SSF161098">
    <property type="entry name" value="MetI-like"/>
    <property type="match status" value="1"/>
</dbReference>
<dbReference type="Pfam" id="PF00528">
    <property type="entry name" value="BPD_transp_1"/>
    <property type="match status" value="1"/>
</dbReference>
<dbReference type="PANTHER" id="PTHR30193:SF1">
    <property type="entry name" value="ABC TRANSPORTER PERMEASE PROTEIN YESP-RELATED"/>
    <property type="match status" value="1"/>
</dbReference>
<feature type="transmembrane region" description="Helical" evidence="7">
    <location>
        <begin position="97"/>
        <end position="118"/>
    </location>
</feature>
<evidence type="ECO:0000256" key="1">
    <source>
        <dbReference type="ARBA" id="ARBA00004651"/>
    </source>
</evidence>
<dbReference type="InterPro" id="IPR000515">
    <property type="entry name" value="MetI-like"/>
</dbReference>
<comment type="similarity">
    <text evidence="7">Belongs to the binding-protein-dependent transport system permease family.</text>
</comment>
<dbReference type="PANTHER" id="PTHR30193">
    <property type="entry name" value="ABC TRANSPORTER PERMEASE PROTEIN"/>
    <property type="match status" value="1"/>
</dbReference>
<feature type="transmembrane region" description="Helical" evidence="7">
    <location>
        <begin position="130"/>
        <end position="150"/>
    </location>
</feature>
<dbReference type="InterPro" id="IPR051393">
    <property type="entry name" value="ABC_transporter_permease"/>
</dbReference>
<accession>A0ABT2UIT9</accession>
<evidence type="ECO:0000256" key="6">
    <source>
        <dbReference type="ARBA" id="ARBA00023136"/>
    </source>
</evidence>
<protein>
    <submittedName>
        <fullName evidence="9">Sugar ABC transporter permease</fullName>
    </submittedName>
</protein>
<feature type="transmembrane region" description="Helical" evidence="7">
    <location>
        <begin position="33"/>
        <end position="56"/>
    </location>
</feature>
<evidence type="ECO:0000256" key="5">
    <source>
        <dbReference type="ARBA" id="ARBA00022989"/>
    </source>
</evidence>
<evidence type="ECO:0000256" key="3">
    <source>
        <dbReference type="ARBA" id="ARBA00022475"/>
    </source>
</evidence>
<organism evidence="9 10">
    <name type="scientific">Paenibacillus baimaensis</name>
    <dbReference type="NCBI Taxonomy" id="2982185"/>
    <lineage>
        <taxon>Bacteria</taxon>
        <taxon>Bacillati</taxon>
        <taxon>Bacillota</taxon>
        <taxon>Bacilli</taxon>
        <taxon>Bacillales</taxon>
        <taxon>Paenibacillaceae</taxon>
        <taxon>Paenibacillus</taxon>
    </lineage>
</organism>
<keyword evidence="3" id="KW-1003">Cell membrane</keyword>
<evidence type="ECO:0000259" key="8">
    <source>
        <dbReference type="PROSITE" id="PS50928"/>
    </source>
</evidence>
<dbReference type="RefSeq" id="WP_083689080.1">
    <property type="nucleotide sequence ID" value="NZ_JAOQIO010000084.1"/>
</dbReference>
<evidence type="ECO:0000256" key="7">
    <source>
        <dbReference type="RuleBase" id="RU363032"/>
    </source>
</evidence>
<dbReference type="EMBL" id="JAOQIO010000084">
    <property type="protein sequence ID" value="MCU6794560.1"/>
    <property type="molecule type" value="Genomic_DNA"/>
</dbReference>
<gene>
    <name evidence="9" type="ORF">OB236_20835</name>
</gene>
<dbReference type="Proteomes" id="UP001652445">
    <property type="component" value="Unassembled WGS sequence"/>
</dbReference>
<feature type="transmembrane region" description="Helical" evidence="7">
    <location>
        <begin position="283"/>
        <end position="305"/>
    </location>
</feature>
<comment type="subcellular location">
    <subcellularLocation>
        <location evidence="1 7">Cell membrane</location>
        <topology evidence="1 7">Multi-pass membrane protein</topology>
    </subcellularLocation>
</comment>
<keyword evidence="6 7" id="KW-0472">Membrane</keyword>
<dbReference type="SUPFAM" id="SSF160964">
    <property type="entry name" value="MalF N-terminal region-like"/>
    <property type="match status" value="1"/>
</dbReference>
<reference evidence="9 10" key="1">
    <citation type="submission" date="2022-09" db="EMBL/GenBank/DDBJ databases">
        <authorList>
            <person name="Han X.L."/>
            <person name="Wang Q."/>
            <person name="Lu T."/>
        </authorList>
    </citation>
    <scope>NUCLEOTIDE SEQUENCE [LARGE SCALE GENOMIC DNA]</scope>
    <source>
        <strain evidence="9 10">WQ 127069</strain>
    </source>
</reference>
<dbReference type="InterPro" id="IPR035906">
    <property type="entry name" value="MetI-like_sf"/>
</dbReference>
<dbReference type="PROSITE" id="PS50928">
    <property type="entry name" value="ABC_TM1"/>
    <property type="match status" value="1"/>
</dbReference>
<dbReference type="CDD" id="cd06261">
    <property type="entry name" value="TM_PBP2"/>
    <property type="match status" value="1"/>
</dbReference>
<feature type="transmembrane region" description="Helical" evidence="7">
    <location>
        <begin position="180"/>
        <end position="202"/>
    </location>
</feature>
<feature type="transmembrane region" description="Helical" evidence="7">
    <location>
        <begin position="235"/>
        <end position="255"/>
    </location>
</feature>
<sequence>MSVSKPAAIQTAASKTFTAKPASYKSFYRQRVWVGYICILPAILGIFLFTIGPMLYSLYLSFTDWNILTDAKWIGLANYTNIFTQDLFFYNSLKATAIYSVGAVAASMIYAFIIALFLNQNIKGRSLFRAIFFIPSIIPVLASSILWTWLYDVDFGVINHILGWFGIEKQLWIGSPQTSVMSLIILAVWGSGNVIVIFLAGLQDVPQHLHEAVEIDGGNWWHKLRAVTIPLMTPIIFYNVILGLVNSFTTFTQAYTMTKGGPEDSTLFYAFFIHREAFEHQSMGYACALAWILFVIISLLTYLLFKSSSGWVHYEGGKS</sequence>
<keyword evidence="10" id="KW-1185">Reference proteome</keyword>
<proteinExistence type="inferred from homology"/>
<evidence type="ECO:0000256" key="2">
    <source>
        <dbReference type="ARBA" id="ARBA00022448"/>
    </source>
</evidence>
<feature type="domain" description="ABC transmembrane type-1" evidence="8">
    <location>
        <begin position="93"/>
        <end position="304"/>
    </location>
</feature>
<evidence type="ECO:0000313" key="9">
    <source>
        <dbReference type="EMBL" id="MCU6794560.1"/>
    </source>
</evidence>
<keyword evidence="4 7" id="KW-0812">Transmembrane</keyword>
<keyword evidence="2 7" id="KW-0813">Transport</keyword>
<dbReference type="Gene3D" id="1.10.3720.10">
    <property type="entry name" value="MetI-like"/>
    <property type="match status" value="1"/>
</dbReference>
<evidence type="ECO:0000313" key="10">
    <source>
        <dbReference type="Proteomes" id="UP001652445"/>
    </source>
</evidence>